<dbReference type="EMBL" id="VFRQ01000003">
    <property type="protein sequence ID" value="TPE44928.1"/>
    <property type="molecule type" value="Genomic_DNA"/>
</dbReference>
<dbReference type="Proteomes" id="UP000316727">
    <property type="component" value="Unassembled WGS sequence"/>
</dbReference>
<keyword evidence="2" id="KW-1185">Reference proteome</keyword>
<sequence>MLRAIQTKYGQAGFRSCLLTFFQPGVEAFYATAELGTIATLGLSFQEGLSAFVEAQEGSTFAETQTTNLQGDLYIQSISLAAGGLSVEKRELLRSLSGHRVHALVQDMSGNWWLYGQERGLRVAVKSASDTGMSLAITGLEREPARRVAASLIPGFLTFLN</sequence>
<evidence type="ECO:0000313" key="2">
    <source>
        <dbReference type="Proteomes" id="UP000316727"/>
    </source>
</evidence>
<dbReference type="AlphaFoldDB" id="A0A501W6L0"/>
<proteinExistence type="predicted"/>
<reference evidence="1 2" key="1">
    <citation type="submission" date="2019-06" db="EMBL/GenBank/DDBJ databases">
        <title>A novel bacterium of genus Pontibacter, isolated from marine sediment.</title>
        <authorList>
            <person name="Huang H."/>
            <person name="Mo K."/>
            <person name="Hu Y."/>
        </authorList>
    </citation>
    <scope>NUCLEOTIDE SEQUENCE [LARGE SCALE GENOMIC DNA]</scope>
    <source>
        <strain evidence="1 2">HB172049</strain>
    </source>
</reference>
<gene>
    <name evidence="1" type="ORF">FJM65_07900</name>
</gene>
<name>A0A501W6L0_9BACT</name>
<dbReference type="OrthoDB" id="9910267at2"/>
<dbReference type="RefSeq" id="WP_140620953.1">
    <property type="nucleotide sequence ID" value="NZ_VFRQ01000003.1"/>
</dbReference>
<comment type="caution">
    <text evidence="1">The sequence shown here is derived from an EMBL/GenBank/DDBJ whole genome shotgun (WGS) entry which is preliminary data.</text>
</comment>
<protein>
    <submittedName>
        <fullName evidence="1">Uncharacterized protein</fullName>
    </submittedName>
</protein>
<evidence type="ECO:0000313" key="1">
    <source>
        <dbReference type="EMBL" id="TPE44928.1"/>
    </source>
</evidence>
<accession>A0A501W6L0</accession>
<organism evidence="1 2">
    <name type="scientific">Pontibacter mangrovi</name>
    <dbReference type="NCBI Taxonomy" id="2589816"/>
    <lineage>
        <taxon>Bacteria</taxon>
        <taxon>Pseudomonadati</taxon>
        <taxon>Bacteroidota</taxon>
        <taxon>Cytophagia</taxon>
        <taxon>Cytophagales</taxon>
        <taxon>Hymenobacteraceae</taxon>
        <taxon>Pontibacter</taxon>
    </lineage>
</organism>